<sequence length="72" mass="7646">MCENCEDFHRTVILLGDLALYADTLGPDVDQTFIDTVGPSLAASLPEPPPGLFPPGYDPADGPDYPGEGWTP</sequence>
<dbReference type="Proteomes" id="UP000265765">
    <property type="component" value="Chromosome"/>
</dbReference>
<protein>
    <submittedName>
        <fullName evidence="2">Uncharacterized protein</fullName>
    </submittedName>
</protein>
<name>A0AAI8L4P6_9ACTN</name>
<feature type="compositionally biased region" description="Pro residues" evidence="1">
    <location>
        <begin position="46"/>
        <end position="57"/>
    </location>
</feature>
<organism evidence="2 3">
    <name type="scientific">Streptomyces griseorubiginosus</name>
    <dbReference type="NCBI Taxonomy" id="67304"/>
    <lineage>
        <taxon>Bacteria</taxon>
        <taxon>Bacillati</taxon>
        <taxon>Actinomycetota</taxon>
        <taxon>Actinomycetes</taxon>
        <taxon>Kitasatosporales</taxon>
        <taxon>Streptomycetaceae</taxon>
        <taxon>Streptomyces</taxon>
    </lineage>
</organism>
<dbReference type="AlphaFoldDB" id="A0AAI8L4P6"/>
<gene>
    <name evidence="2" type="ORF">DWG14_05528</name>
</gene>
<evidence type="ECO:0000256" key="1">
    <source>
        <dbReference type="SAM" id="MobiDB-lite"/>
    </source>
</evidence>
<feature type="region of interest" description="Disordered" evidence="1">
    <location>
        <begin position="40"/>
        <end position="72"/>
    </location>
</feature>
<accession>A0AAI8L4P6</accession>
<dbReference type="EMBL" id="CP032427">
    <property type="protein sequence ID" value="AYC41246.1"/>
    <property type="molecule type" value="Genomic_DNA"/>
</dbReference>
<feature type="compositionally biased region" description="Low complexity" evidence="1">
    <location>
        <begin position="58"/>
        <end position="72"/>
    </location>
</feature>
<dbReference type="RefSeq" id="WP_120052290.1">
    <property type="nucleotide sequence ID" value="NZ_CP032427.1"/>
</dbReference>
<evidence type="ECO:0000313" key="3">
    <source>
        <dbReference type="Proteomes" id="UP000265765"/>
    </source>
</evidence>
<dbReference type="GeneID" id="91284383"/>
<reference evidence="2 3" key="1">
    <citation type="submission" date="2018-09" db="EMBL/GenBank/DDBJ databases">
        <title>Production of Trimethoprim by Streptomyces sp. 3E-1.</title>
        <authorList>
            <person name="Kang H.J."/>
            <person name="Kim S.B."/>
        </authorList>
    </citation>
    <scope>NUCLEOTIDE SEQUENCE [LARGE SCALE GENOMIC DNA]</scope>
    <source>
        <strain evidence="2 3">3E-1</strain>
    </source>
</reference>
<evidence type="ECO:0000313" key="2">
    <source>
        <dbReference type="EMBL" id="AYC41246.1"/>
    </source>
</evidence>
<dbReference type="KEGG" id="sge:DWG14_05528"/>
<proteinExistence type="predicted"/>